<dbReference type="Proteomes" id="UP000284531">
    <property type="component" value="Unassembled WGS sequence"/>
</dbReference>
<evidence type="ECO:0000313" key="3">
    <source>
        <dbReference type="Proteomes" id="UP000284531"/>
    </source>
</evidence>
<dbReference type="OrthoDB" id="815717at2"/>
<evidence type="ECO:0000313" key="2">
    <source>
        <dbReference type="EMBL" id="RKE03504.1"/>
    </source>
</evidence>
<dbReference type="InterPro" id="IPR011250">
    <property type="entry name" value="OMP/PagP_B-barrel"/>
</dbReference>
<dbReference type="SUPFAM" id="SSF56925">
    <property type="entry name" value="OMPA-like"/>
    <property type="match status" value="1"/>
</dbReference>
<feature type="chain" id="PRO_5019231361" evidence="1">
    <location>
        <begin position="22"/>
        <end position="393"/>
    </location>
</feature>
<keyword evidence="1" id="KW-0732">Signal</keyword>
<proteinExistence type="predicted"/>
<feature type="signal peptide" evidence="1">
    <location>
        <begin position="1"/>
        <end position="21"/>
    </location>
</feature>
<reference evidence="2 3" key="1">
    <citation type="submission" date="2018-09" db="EMBL/GenBank/DDBJ databases">
        <title>Genomic Encyclopedia of Archaeal and Bacterial Type Strains, Phase II (KMG-II): from individual species to whole genera.</title>
        <authorList>
            <person name="Goeker M."/>
        </authorList>
    </citation>
    <scope>NUCLEOTIDE SEQUENCE [LARGE SCALE GENOMIC DNA]</scope>
    <source>
        <strain evidence="2 3">DSM 21950</strain>
    </source>
</reference>
<dbReference type="AlphaFoldDB" id="A0A419X6W1"/>
<gene>
    <name evidence="2" type="ORF">BXY64_0509</name>
</gene>
<dbReference type="RefSeq" id="WP_120238391.1">
    <property type="nucleotide sequence ID" value="NZ_RAPQ01000008.1"/>
</dbReference>
<comment type="caution">
    <text evidence="2">The sequence shown here is derived from an EMBL/GenBank/DDBJ whole genome shotgun (WGS) entry which is preliminary data.</text>
</comment>
<sequence>MKKHLIVLLSLVSLLTFSAFSQNDFRKGYVITTKGDTLHGQVAYTLKSKNYRYCIFKKDERKQKFSSDEIIRYAIDGNRTFVNGVVDDSFVELLIEGEINLYKKASNFYVQKNNGDIHLLEKYIKKKDDFGEVKTENKRWRGILFFLVKDRLEGKVSLQRFEFSEKYLTELIRDYNISGGMNYHESKADIQWVKTQFGPIAGFNFEKLYIDNKSSYYYYYNQDINQLNPFIGVAFNIYTPRLSEKFSLQLELQLSKLDVKKEFHDEIPGYKFDNTHTIEATKLSIPFAVKYDFYSKKLKWHILGGILAEKNFNADYYTIVNRFYNDESDSFELRDMKIKDNQTGYWIGFGVEKKIKKVHARLGVRYYKIGNLLYHKSIDVKQNRLSFNLFISM</sequence>
<accession>A0A419X6W1</accession>
<dbReference type="EMBL" id="RAPQ01000008">
    <property type="protein sequence ID" value="RKE03504.1"/>
    <property type="molecule type" value="Genomic_DNA"/>
</dbReference>
<name>A0A419X6W1_9BACT</name>
<keyword evidence="3" id="KW-1185">Reference proteome</keyword>
<evidence type="ECO:0000256" key="1">
    <source>
        <dbReference type="SAM" id="SignalP"/>
    </source>
</evidence>
<organism evidence="2 3">
    <name type="scientific">Marinifilum flexuosum</name>
    <dbReference type="NCBI Taxonomy" id="1117708"/>
    <lineage>
        <taxon>Bacteria</taxon>
        <taxon>Pseudomonadati</taxon>
        <taxon>Bacteroidota</taxon>
        <taxon>Bacteroidia</taxon>
        <taxon>Marinilabiliales</taxon>
        <taxon>Marinifilaceae</taxon>
    </lineage>
</organism>
<protein>
    <submittedName>
        <fullName evidence="2">Uncharacterized protein</fullName>
    </submittedName>
</protein>